<accession>A0A7U9C2Q7</accession>
<name>A0A7U9C2Q7_9GAMM</name>
<proteinExistence type="predicted"/>
<evidence type="ECO:0000313" key="2">
    <source>
        <dbReference type="Proteomes" id="UP000005756"/>
    </source>
</evidence>
<sequence>MIPCFYSPAVPTAGFFCLSFGSRVVNSVIVFNSYPLRTACRTRFN</sequence>
<evidence type="ECO:0000313" key="1">
    <source>
        <dbReference type="EMBL" id="EHJ92171.1"/>
    </source>
</evidence>
<gene>
    <name evidence="1" type="ORF">KUC_2116</name>
</gene>
<organism evidence="1 2">
    <name type="scientific">Vreelandella boliviensis LC1</name>
    <dbReference type="NCBI Taxonomy" id="1072583"/>
    <lineage>
        <taxon>Bacteria</taxon>
        <taxon>Pseudomonadati</taxon>
        <taxon>Pseudomonadota</taxon>
        <taxon>Gammaproteobacteria</taxon>
        <taxon>Oceanospirillales</taxon>
        <taxon>Halomonadaceae</taxon>
        <taxon>Vreelandella</taxon>
    </lineage>
</organism>
<dbReference type="AlphaFoldDB" id="A0A7U9C2Q7"/>
<dbReference type="Proteomes" id="UP000005756">
    <property type="component" value="Unassembled WGS sequence"/>
</dbReference>
<dbReference type="EMBL" id="JH393258">
    <property type="protein sequence ID" value="EHJ92171.1"/>
    <property type="molecule type" value="Genomic_DNA"/>
</dbReference>
<reference evidence="1 2" key="1">
    <citation type="submission" date="2011-10" db="EMBL/GenBank/DDBJ databases">
        <authorList>
            <person name="Quillaguamn J."/>
            <person name="Guzmn D."/>
            <person name="Balderrama-Subieta A."/>
            <person name="Cardona-Ortuo C."/>
            <person name="Guevara-Martnez M."/>
            <person name="Callisaya-Quispe N."/>
        </authorList>
    </citation>
    <scope>NUCLEOTIDE SEQUENCE [LARGE SCALE GENOMIC DNA]</scope>
    <source>
        <strain evidence="1 2">LC1</strain>
    </source>
</reference>
<protein>
    <submittedName>
        <fullName evidence="1">Uncharacterized protein</fullName>
    </submittedName>
</protein>